<keyword evidence="1" id="KW-0378">Hydrolase</keyword>
<keyword evidence="1" id="KW-0255">Endonuclease</keyword>
<name>A0A0J7KK86_LASNI</name>
<sequence length="98" mass="11758">MLCISWINRVSNAEVLVRMNTAPEIIPTVKRRKLEYFWHVTRGEKYRFLQLIMQRKIEGRRRTSCLKNLRDWYLKSTRLLLRAAVNKVKIAIMVANHC</sequence>
<comment type="caution">
    <text evidence="1">The sequence shown here is derived from an EMBL/GenBank/DDBJ whole genome shotgun (WGS) entry which is preliminary data.</text>
</comment>
<proteinExistence type="predicted"/>
<keyword evidence="1" id="KW-0808">Transferase</keyword>
<dbReference type="EMBL" id="LBMM01006413">
    <property type="protein sequence ID" value="KMQ90631.1"/>
    <property type="molecule type" value="Genomic_DNA"/>
</dbReference>
<dbReference type="AlphaFoldDB" id="A0A0J7KK86"/>
<keyword evidence="2" id="KW-1185">Reference proteome</keyword>
<dbReference type="OrthoDB" id="425681at2759"/>
<evidence type="ECO:0000313" key="2">
    <source>
        <dbReference type="Proteomes" id="UP000036403"/>
    </source>
</evidence>
<keyword evidence="1" id="KW-0540">Nuclease</keyword>
<evidence type="ECO:0000313" key="1">
    <source>
        <dbReference type="EMBL" id="KMQ90631.1"/>
    </source>
</evidence>
<protein>
    <submittedName>
        <fullName evidence="1">Endonuclease-reverse transcriptase</fullName>
    </submittedName>
</protein>
<keyword evidence="1" id="KW-0695">RNA-directed DNA polymerase</keyword>
<organism evidence="1 2">
    <name type="scientific">Lasius niger</name>
    <name type="common">Black garden ant</name>
    <dbReference type="NCBI Taxonomy" id="67767"/>
    <lineage>
        <taxon>Eukaryota</taxon>
        <taxon>Metazoa</taxon>
        <taxon>Ecdysozoa</taxon>
        <taxon>Arthropoda</taxon>
        <taxon>Hexapoda</taxon>
        <taxon>Insecta</taxon>
        <taxon>Pterygota</taxon>
        <taxon>Neoptera</taxon>
        <taxon>Endopterygota</taxon>
        <taxon>Hymenoptera</taxon>
        <taxon>Apocrita</taxon>
        <taxon>Aculeata</taxon>
        <taxon>Formicoidea</taxon>
        <taxon>Formicidae</taxon>
        <taxon>Formicinae</taxon>
        <taxon>Lasius</taxon>
        <taxon>Lasius</taxon>
    </lineage>
</organism>
<gene>
    <name evidence="1" type="ORF">RF55_9588</name>
</gene>
<keyword evidence="1" id="KW-0548">Nucleotidyltransferase</keyword>
<dbReference type="GO" id="GO:0004519">
    <property type="term" value="F:endonuclease activity"/>
    <property type="evidence" value="ECO:0007669"/>
    <property type="project" value="UniProtKB-KW"/>
</dbReference>
<reference evidence="1 2" key="1">
    <citation type="submission" date="2015-04" db="EMBL/GenBank/DDBJ databases">
        <title>Lasius niger genome sequencing.</title>
        <authorList>
            <person name="Konorov E.A."/>
            <person name="Nikitin M.A."/>
            <person name="Kirill M.V."/>
            <person name="Chang P."/>
        </authorList>
    </citation>
    <scope>NUCLEOTIDE SEQUENCE [LARGE SCALE GENOMIC DNA]</scope>
    <source>
        <tissue evidence="1">Whole</tissue>
    </source>
</reference>
<dbReference type="PaxDb" id="67767-A0A0J7KK86"/>
<dbReference type="Proteomes" id="UP000036403">
    <property type="component" value="Unassembled WGS sequence"/>
</dbReference>
<accession>A0A0J7KK86</accession>
<dbReference type="GO" id="GO:0003964">
    <property type="term" value="F:RNA-directed DNA polymerase activity"/>
    <property type="evidence" value="ECO:0007669"/>
    <property type="project" value="UniProtKB-KW"/>
</dbReference>